<dbReference type="CDD" id="cd02016">
    <property type="entry name" value="TPP_E1_OGDC_like"/>
    <property type="match status" value="1"/>
</dbReference>
<comment type="cofactor">
    <cofactor evidence="1">
        <name>thiamine diphosphate</name>
        <dbReference type="ChEBI" id="CHEBI:58937"/>
    </cofactor>
</comment>
<dbReference type="GO" id="GO:0006099">
    <property type="term" value="P:tricarboxylic acid cycle"/>
    <property type="evidence" value="ECO:0007669"/>
    <property type="project" value="TreeGrafter"/>
</dbReference>
<dbReference type="AlphaFoldDB" id="A0A6N4SW98"/>
<dbReference type="KEGG" id="chu:CHU_3362"/>
<dbReference type="InterPro" id="IPR001017">
    <property type="entry name" value="DH_E1"/>
</dbReference>
<evidence type="ECO:0000256" key="6">
    <source>
        <dbReference type="ARBA" id="ARBA00023052"/>
    </source>
</evidence>
<dbReference type="NCBIfam" id="NF008907">
    <property type="entry name" value="PRK12270.1"/>
    <property type="match status" value="1"/>
</dbReference>
<dbReference type="Gene3D" id="3.40.50.11610">
    <property type="entry name" value="Multifunctional 2-oxoglutarate metabolism enzyme, C-terminal domain"/>
    <property type="match status" value="1"/>
</dbReference>
<reference evidence="8 9" key="1">
    <citation type="journal article" date="2007" name="Appl. Environ. Microbiol.">
        <title>Genome sequence of the cellulolytic gliding bacterium Cytophaga hutchinsonii.</title>
        <authorList>
            <person name="Xie G."/>
            <person name="Bruce D.C."/>
            <person name="Challacombe J.F."/>
            <person name="Chertkov O."/>
            <person name="Detter J.C."/>
            <person name="Gilna P."/>
            <person name="Han C.S."/>
            <person name="Lucas S."/>
            <person name="Misra M."/>
            <person name="Myers G.L."/>
            <person name="Richardson P."/>
            <person name="Tapia R."/>
            <person name="Thayer N."/>
            <person name="Thompson L.S."/>
            <person name="Brettin T.S."/>
            <person name="Henrissat B."/>
            <person name="Wilson D.B."/>
            <person name="McBride M.J."/>
        </authorList>
    </citation>
    <scope>NUCLEOTIDE SEQUENCE [LARGE SCALE GENOMIC DNA]</scope>
    <source>
        <strain evidence="9">ATCC 33406 / DSM 1761 / CIP 103989 / NBRC 15051 / NCIMB 9469 / D465</strain>
    </source>
</reference>
<dbReference type="Proteomes" id="UP000001822">
    <property type="component" value="Chromosome"/>
</dbReference>
<dbReference type="EMBL" id="CP000383">
    <property type="protein sequence ID" value="ABG60598.1"/>
    <property type="molecule type" value="Genomic_DNA"/>
</dbReference>
<dbReference type="PANTHER" id="PTHR23152:SF4">
    <property type="entry name" value="2-OXOADIPATE DEHYDROGENASE COMPLEX COMPONENT E1"/>
    <property type="match status" value="1"/>
</dbReference>
<evidence type="ECO:0000259" key="7">
    <source>
        <dbReference type="SMART" id="SM00861"/>
    </source>
</evidence>
<name>A0A6N4SW98_CYTH3</name>
<feature type="domain" description="Transketolase-like pyrimidine-binding" evidence="7">
    <location>
        <begin position="601"/>
        <end position="794"/>
    </location>
</feature>
<dbReference type="InterPro" id="IPR011603">
    <property type="entry name" value="2oxoglutarate_DH_E1"/>
</dbReference>
<dbReference type="PANTHER" id="PTHR23152">
    <property type="entry name" value="2-OXOGLUTARATE DEHYDROGENASE"/>
    <property type="match status" value="1"/>
</dbReference>
<dbReference type="Pfam" id="PF02779">
    <property type="entry name" value="Transket_pyr"/>
    <property type="match status" value="1"/>
</dbReference>
<dbReference type="InterPro" id="IPR031717">
    <property type="entry name" value="ODO-1/KGD_C"/>
</dbReference>
<evidence type="ECO:0000256" key="3">
    <source>
        <dbReference type="ARBA" id="ARBA00006936"/>
    </source>
</evidence>
<keyword evidence="5 8" id="KW-0560">Oxidoreductase</keyword>
<protein>
    <recommendedName>
        <fullName evidence="4">oxoglutarate dehydrogenase (succinyl-transferring)</fullName>
        <ecNumber evidence="4">1.2.4.2</ecNumber>
    </recommendedName>
</protein>
<dbReference type="InterPro" id="IPR029061">
    <property type="entry name" value="THDP-binding"/>
</dbReference>
<keyword evidence="9" id="KW-1185">Reference proteome</keyword>
<dbReference type="InterPro" id="IPR042179">
    <property type="entry name" value="KGD_C_sf"/>
</dbReference>
<dbReference type="Gene3D" id="1.10.287.1150">
    <property type="entry name" value="TPP helical domain"/>
    <property type="match status" value="1"/>
</dbReference>
<comment type="similarity">
    <text evidence="3">Belongs to the alpha-ketoglutarate dehydrogenase family.</text>
</comment>
<accession>A0A6N4SW98</accession>
<dbReference type="GO" id="GO:0045252">
    <property type="term" value="C:oxoglutarate dehydrogenase complex"/>
    <property type="evidence" value="ECO:0007669"/>
    <property type="project" value="TreeGrafter"/>
</dbReference>
<dbReference type="InterPro" id="IPR032106">
    <property type="entry name" value="2-oxogl_dehyd_N"/>
</dbReference>
<evidence type="ECO:0000313" key="8">
    <source>
        <dbReference type="EMBL" id="ABG60598.1"/>
    </source>
</evidence>
<comment type="function">
    <text evidence="2">E1 component of the 2-oxoglutarate dehydrogenase (OGDH) complex which catalyzes the decarboxylation of 2-oxoglutarate, the first step in the conversion of 2-oxoglutarate to succinyl-CoA and CO(2).</text>
</comment>
<proteinExistence type="inferred from homology"/>
<gene>
    <name evidence="8" type="primary">sucA</name>
    <name evidence="8" type="ordered locus">CHU_3362</name>
</gene>
<dbReference type="Pfam" id="PF00676">
    <property type="entry name" value="E1_dh"/>
    <property type="match status" value="1"/>
</dbReference>
<evidence type="ECO:0000256" key="4">
    <source>
        <dbReference type="ARBA" id="ARBA00012280"/>
    </source>
</evidence>
<keyword evidence="6" id="KW-0786">Thiamine pyrophosphate</keyword>
<dbReference type="InterPro" id="IPR005475">
    <property type="entry name" value="Transketolase-like_Pyr-bd"/>
</dbReference>
<dbReference type="Gene3D" id="3.40.50.12470">
    <property type="match status" value="1"/>
</dbReference>
<evidence type="ECO:0000313" key="9">
    <source>
        <dbReference type="Proteomes" id="UP000001822"/>
    </source>
</evidence>
<dbReference type="Pfam" id="PF16078">
    <property type="entry name" value="2-oxogl_dehyd_N"/>
    <property type="match status" value="1"/>
</dbReference>
<dbReference type="Gene3D" id="3.40.50.970">
    <property type="match status" value="1"/>
</dbReference>
<dbReference type="SMART" id="SM00861">
    <property type="entry name" value="Transket_pyr"/>
    <property type="match status" value="1"/>
</dbReference>
<dbReference type="NCBIfam" id="TIGR00239">
    <property type="entry name" value="2oxo_dh_E1"/>
    <property type="match status" value="1"/>
</dbReference>
<organism evidence="8 9">
    <name type="scientific">Cytophaga hutchinsonii (strain ATCC 33406 / DSM 1761 / CIP 103989 / NBRC 15051 / NCIMB 9469 / D465)</name>
    <dbReference type="NCBI Taxonomy" id="269798"/>
    <lineage>
        <taxon>Bacteria</taxon>
        <taxon>Pseudomonadati</taxon>
        <taxon>Bacteroidota</taxon>
        <taxon>Cytophagia</taxon>
        <taxon>Cytophagales</taxon>
        <taxon>Cytophagaceae</taxon>
        <taxon>Cytophaga</taxon>
    </lineage>
</organism>
<sequence>MYQLNRKKSTMDNYSYVSNAEISYVDEMYQSYRKDPSSVDETWQKFFEGYNFSLQKYGEKGATNGGSAEAPSGNGVAAVASSPATTVSEKEVRVHYLIHAYRSRGHLRSKTNPVRERKDRKPLLELTDFGLTDADLDVVFEAGNEIGIGAASLRKIVETLKFIYEGAIGFEYMYIRKPEKLAWLRNKIEKESLAHNLTLDEKKRILSKLNEAVVFENFLHTKYVGQKRFSLEGGETTIPALDKMITASAELGVEEVVIGMAHRGRLNVLANIMGKTYEQIFNEFEGNIKPDMTMGDGDVKYHMGYSSEVVTPKGQKINLKLMPNPSHLEAVDPVVLGFVRAKGDRLYGYDYKKVLPVLIHGDAAVAAQGIVYEIVQMSKLAGYQTGGTIHFVINNQVGFTTDFEDARSSIYCTDVAKIVDAPVMHVNGDDPEAVTFCMRLAAEYRQKFNEDIFIDMVCYRRHGHNESDEPKFTQPKLYNVISRHANPRELYNQKLIERGDVDAEIAKNMDREFRDMLQDRLNQVKQKPLPYSLQKMEKEWTELRKATKEDFDQSPDTSITQEVIDKVGKAITDIPADFKPLKQIEKLLKDRKEQFQDTKIVNWATAELLAYGSLLLEKKIVRFSGQDVQRGTFSHRHAVLKDAETNEPYYSLNHISDNQKRFRIYNSLLSEYGVLGFEYGYAMANPSALVIWEAQFGDFANGTQVMIDQFVTSGETKWQRQNGLVMQLPHGYEGQGPEHSSARLERFLGLCANNNIIVTNITTPANMFHALRRQLKWEFRKPLINMAPKSLLRHPLVVSDLKEFTSGRFQEVIDDANVDAKKVKRVLFCTGKVYYDLFEEQKNAKRNDVAIVRIEQLYPYPEKQMAAVFEKYKGAEYVWVQEEPYNMGAWGYILRRMYLMNNTGIEVIARDEASSPAVGYLKAHNEKQAELVKRAFAEKIEKMNIR</sequence>
<evidence type="ECO:0000256" key="1">
    <source>
        <dbReference type="ARBA" id="ARBA00001964"/>
    </source>
</evidence>
<dbReference type="EC" id="1.2.4.2" evidence="4"/>
<evidence type="ECO:0000256" key="5">
    <source>
        <dbReference type="ARBA" id="ARBA00023002"/>
    </source>
</evidence>
<evidence type="ECO:0000256" key="2">
    <source>
        <dbReference type="ARBA" id="ARBA00003906"/>
    </source>
</evidence>
<dbReference type="SUPFAM" id="SSF52518">
    <property type="entry name" value="Thiamin diphosphate-binding fold (THDP-binding)"/>
    <property type="match status" value="2"/>
</dbReference>
<dbReference type="Pfam" id="PF16870">
    <property type="entry name" value="OxoGdeHyase_C"/>
    <property type="match status" value="1"/>
</dbReference>
<dbReference type="GO" id="GO:0030976">
    <property type="term" value="F:thiamine pyrophosphate binding"/>
    <property type="evidence" value="ECO:0007669"/>
    <property type="project" value="InterPro"/>
</dbReference>
<dbReference type="NCBIfam" id="NF006914">
    <property type="entry name" value="PRK09404.1"/>
    <property type="match status" value="1"/>
</dbReference>
<dbReference type="GO" id="GO:0005829">
    <property type="term" value="C:cytosol"/>
    <property type="evidence" value="ECO:0007669"/>
    <property type="project" value="TreeGrafter"/>
</dbReference>
<dbReference type="GO" id="GO:0004591">
    <property type="term" value="F:oxoglutarate dehydrogenase (succinyl-transferring) activity"/>
    <property type="evidence" value="ECO:0007669"/>
    <property type="project" value="UniProtKB-EC"/>
</dbReference>
<dbReference type="PIRSF" id="PIRSF000157">
    <property type="entry name" value="Oxoglu_dh_E1"/>
    <property type="match status" value="1"/>
</dbReference>